<evidence type="ECO:0000313" key="2">
    <source>
        <dbReference type="Proteomes" id="UP001165205"/>
    </source>
</evidence>
<sequence>MENGQEITHLRIWCTLVATAAPSFSPSPRHSASDMESSRAMAAPLADVGSRLCAALPTCTTRPVAEVHLGWGLRKHNFHRTILSGGVFFIALTRRGSQRSKFGKAAAICSGVTPVDHDSVAVPSS</sequence>
<dbReference type="EMBL" id="BSYA01000102">
    <property type="protein sequence ID" value="GMG32525.1"/>
    <property type="molecule type" value="Genomic_DNA"/>
</dbReference>
<proteinExistence type="predicted"/>
<name>A0AAN4YKJ5_ASPOZ</name>
<reference evidence="1" key="1">
    <citation type="submission" date="2023-04" db="EMBL/GenBank/DDBJ databases">
        <title>Aspergillus oryzae NBRC 4228.</title>
        <authorList>
            <person name="Ichikawa N."/>
            <person name="Sato H."/>
            <person name="Tonouchi N."/>
        </authorList>
    </citation>
    <scope>NUCLEOTIDE SEQUENCE</scope>
    <source>
        <strain evidence="1">NBRC 4228</strain>
    </source>
</reference>
<organism evidence="1 2">
    <name type="scientific">Aspergillus oryzae</name>
    <name type="common">Yellow koji mold</name>
    <dbReference type="NCBI Taxonomy" id="5062"/>
    <lineage>
        <taxon>Eukaryota</taxon>
        <taxon>Fungi</taxon>
        <taxon>Dikarya</taxon>
        <taxon>Ascomycota</taxon>
        <taxon>Pezizomycotina</taxon>
        <taxon>Eurotiomycetes</taxon>
        <taxon>Eurotiomycetidae</taxon>
        <taxon>Eurotiales</taxon>
        <taxon>Aspergillaceae</taxon>
        <taxon>Aspergillus</taxon>
        <taxon>Aspergillus subgen. Circumdati</taxon>
    </lineage>
</organism>
<protein>
    <submittedName>
        <fullName evidence="1">Unnamed protein product</fullName>
    </submittedName>
</protein>
<comment type="caution">
    <text evidence="1">The sequence shown here is derived from an EMBL/GenBank/DDBJ whole genome shotgun (WGS) entry which is preliminary data.</text>
</comment>
<gene>
    <name evidence="1" type="ORF">Aory04_000824000</name>
</gene>
<dbReference type="AlphaFoldDB" id="A0AAN4YKJ5"/>
<dbReference type="Proteomes" id="UP001165205">
    <property type="component" value="Unassembled WGS sequence"/>
</dbReference>
<accession>A0AAN4YKJ5</accession>
<evidence type="ECO:0000313" key="1">
    <source>
        <dbReference type="EMBL" id="GMG32525.1"/>
    </source>
</evidence>